<feature type="repeat" description="PPR" evidence="2">
    <location>
        <begin position="226"/>
        <end position="260"/>
    </location>
</feature>
<dbReference type="InterPro" id="IPR002885">
    <property type="entry name" value="PPR_rpt"/>
</dbReference>
<proteinExistence type="predicted"/>
<dbReference type="Pfam" id="PF13041">
    <property type="entry name" value="PPR_2"/>
    <property type="match status" value="1"/>
</dbReference>
<evidence type="ECO:0000256" key="1">
    <source>
        <dbReference type="ARBA" id="ARBA00022737"/>
    </source>
</evidence>
<dbReference type="GO" id="GO:0003723">
    <property type="term" value="F:RNA binding"/>
    <property type="evidence" value="ECO:0007669"/>
    <property type="project" value="InterPro"/>
</dbReference>
<protein>
    <submittedName>
        <fullName evidence="4">Tetratricopeptide repeat (TPR)-like superfamily protein</fullName>
    </submittedName>
</protein>
<dbReference type="Proteomes" id="UP000245207">
    <property type="component" value="Unassembled WGS sequence"/>
</dbReference>
<feature type="chain" id="PRO_5015638546" evidence="3">
    <location>
        <begin position="25"/>
        <end position="280"/>
    </location>
</feature>
<dbReference type="AlphaFoldDB" id="A0A2U1NU47"/>
<dbReference type="InterPro" id="IPR011990">
    <property type="entry name" value="TPR-like_helical_dom_sf"/>
</dbReference>
<feature type="repeat" description="PPR" evidence="2">
    <location>
        <begin position="123"/>
        <end position="157"/>
    </location>
</feature>
<dbReference type="Pfam" id="PF01535">
    <property type="entry name" value="PPR"/>
    <property type="match status" value="5"/>
</dbReference>
<organism evidence="4 5">
    <name type="scientific">Artemisia annua</name>
    <name type="common">Sweet wormwood</name>
    <dbReference type="NCBI Taxonomy" id="35608"/>
    <lineage>
        <taxon>Eukaryota</taxon>
        <taxon>Viridiplantae</taxon>
        <taxon>Streptophyta</taxon>
        <taxon>Embryophyta</taxon>
        <taxon>Tracheophyta</taxon>
        <taxon>Spermatophyta</taxon>
        <taxon>Magnoliopsida</taxon>
        <taxon>eudicotyledons</taxon>
        <taxon>Gunneridae</taxon>
        <taxon>Pentapetalae</taxon>
        <taxon>asterids</taxon>
        <taxon>campanulids</taxon>
        <taxon>Asterales</taxon>
        <taxon>Asteraceae</taxon>
        <taxon>Asteroideae</taxon>
        <taxon>Anthemideae</taxon>
        <taxon>Artemisiinae</taxon>
        <taxon>Artemisia</taxon>
    </lineage>
</organism>
<sequence length="280" mass="31534">MTKTRKKRLSLALINRVLIMYVSCGSLDNARNVFDEMSKRDFNSWAIMIAGYADNGEYEEVIRLFACGETMNVELGEQVHGWLMKSGYGGDLFVGSSLISFYGKIGCFEDGDMVFDQIGSRRNVVVWTARIINNCKEERFREVFEVFNEMGKEGVRKNSFTLSSVLSACSKISDDGNCGEQVHANAIKLGLASKSYVQCGLVNMYGKFGLMNDAKRVFDMNESRRNRACWNAMLTSLVQNGCLVEAIKFLYQMRAAGVQPQELWLNKLRSLCGSEVIEIK</sequence>
<feature type="signal peptide" evidence="3">
    <location>
        <begin position="1"/>
        <end position="24"/>
    </location>
</feature>
<keyword evidence="3" id="KW-0732">Signal</keyword>
<evidence type="ECO:0000313" key="5">
    <source>
        <dbReference type="Proteomes" id="UP000245207"/>
    </source>
</evidence>
<dbReference type="OrthoDB" id="1893323at2759"/>
<gene>
    <name evidence="4" type="ORF">CTI12_AA228400</name>
</gene>
<evidence type="ECO:0000313" key="4">
    <source>
        <dbReference type="EMBL" id="PWA76987.1"/>
    </source>
</evidence>
<keyword evidence="5" id="KW-1185">Reference proteome</keyword>
<dbReference type="EMBL" id="PKPP01002192">
    <property type="protein sequence ID" value="PWA76987.1"/>
    <property type="molecule type" value="Genomic_DNA"/>
</dbReference>
<dbReference type="PROSITE" id="PS51375">
    <property type="entry name" value="PPR"/>
    <property type="match status" value="2"/>
</dbReference>
<name>A0A2U1NU47_ARTAN</name>
<dbReference type="InterPro" id="IPR046960">
    <property type="entry name" value="PPR_At4g14850-like_plant"/>
</dbReference>
<evidence type="ECO:0000256" key="3">
    <source>
        <dbReference type="SAM" id="SignalP"/>
    </source>
</evidence>
<reference evidence="4 5" key="1">
    <citation type="journal article" date="2018" name="Mol. Plant">
        <title>The genome of Artemisia annua provides insight into the evolution of Asteraceae family and artemisinin biosynthesis.</title>
        <authorList>
            <person name="Shen Q."/>
            <person name="Zhang L."/>
            <person name="Liao Z."/>
            <person name="Wang S."/>
            <person name="Yan T."/>
            <person name="Shi P."/>
            <person name="Liu M."/>
            <person name="Fu X."/>
            <person name="Pan Q."/>
            <person name="Wang Y."/>
            <person name="Lv Z."/>
            <person name="Lu X."/>
            <person name="Zhang F."/>
            <person name="Jiang W."/>
            <person name="Ma Y."/>
            <person name="Chen M."/>
            <person name="Hao X."/>
            <person name="Li L."/>
            <person name="Tang Y."/>
            <person name="Lv G."/>
            <person name="Zhou Y."/>
            <person name="Sun X."/>
            <person name="Brodelius P.E."/>
            <person name="Rose J.K.C."/>
            <person name="Tang K."/>
        </authorList>
    </citation>
    <scope>NUCLEOTIDE SEQUENCE [LARGE SCALE GENOMIC DNA]</scope>
    <source>
        <strain evidence="5">cv. Huhao1</strain>
        <tissue evidence="4">Leaf</tissue>
    </source>
</reference>
<dbReference type="FunFam" id="1.25.40.10:FF:000285">
    <property type="entry name" value="Pentatricopeptide repeat-containing protein, chloroplastic"/>
    <property type="match status" value="1"/>
</dbReference>
<comment type="caution">
    <text evidence="4">The sequence shown here is derived from an EMBL/GenBank/DDBJ whole genome shotgun (WGS) entry which is preliminary data.</text>
</comment>
<dbReference type="PANTHER" id="PTHR47926:SF361">
    <property type="entry name" value="PENTACOTRIPEPTIDE-REPEAT REGION OF PRORP DOMAIN-CONTAINING PROTEIN"/>
    <property type="match status" value="1"/>
</dbReference>
<dbReference type="PANTHER" id="PTHR47926">
    <property type="entry name" value="PENTATRICOPEPTIDE REPEAT-CONTAINING PROTEIN"/>
    <property type="match status" value="1"/>
</dbReference>
<keyword evidence="1" id="KW-0677">Repeat</keyword>
<dbReference type="GO" id="GO:0009451">
    <property type="term" value="P:RNA modification"/>
    <property type="evidence" value="ECO:0007669"/>
    <property type="project" value="InterPro"/>
</dbReference>
<dbReference type="Gene3D" id="1.25.40.10">
    <property type="entry name" value="Tetratricopeptide repeat domain"/>
    <property type="match status" value="3"/>
</dbReference>
<evidence type="ECO:0000256" key="2">
    <source>
        <dbReference type="PROSITE-ProRule" id="PRU00708"/>
    </source>
</evidence>
<dbReference type="FunFam" id="1.25.40.10:FF:000196">
    <property type="entry name" value="Pentatricopeptide repeat-containing protein At4g14850"/>
    <property type="match status" value="1"/>
</dbReference>
<accession>A0A2U1NU47</accession>
<dbReference type="NCBIfam" id="TIGR00756">
    <property type="entry name" value="PPR"/>
    <property type="match status" value="1"/>
</dbReference>